<dbReference type="InterPro" id="IPR052968">
    <property type="entry name" value="Nucleotide_metab_enz"/>
</dbReference>
<dbReference type="PANTHER" id="PTHR42146">
    <property type="entry name" value="3',5'-CYCLIC-NUCLEOTIDE PHOSPHODIESTERASE"/>
    <property type="match status" value="1"/>
</dbReference>
<comment type="caution">
    <text evidence="1">The sequence shown here is derived from an EMBL/GenBank/DDBJ whole genome shotgun (WGS) entry which is preliminary data.</text>
</comment>
<evidence type="ECO:0008006" key="3">
    <source>
        <dbReference type="Google" id="ProtNLM"/>
    </source>
</evidence>
<protein>
    <recommendedName>
        <fullName evidence="3">Phosphoesterase</fullName>
    </recommendedName>
</protein>
<name>A0AAE4SBH4_9EURY</name>
<gene>
    <name evidence="1" type="ORF">McpCs1_00870</name>
</gene>
<dbReference type="Gene3D" id="3.10.310.30">
    <property type="match status" value="1"/>
</dbReference>
<dbReference type="InterPro" id="IPR038763">
    <property type="entry name" value="DHH_sf"/>
</dbReference>
<keyword evidence="2" id="KW-1185">Reference proteome</keyword>
<sequence length="341" mass="38117">MISPSLSSYLVKQPTYYPMPFSFRKKSTKVKPALQEKIVARTTSIVHLTHNDLDAAGSDAVCRMVHGNDILTLFSSVNRFGWFVSQVGGCNGKEDTLIISDLGYQNGIEDTIRKAHAAGWKIQWYDHHKWTEEEMNRVRPFVVSLEVDTSRCATGVVAEALAKNNSTAAEVARVVCDYDLWKHEYPSSAVLGMVTSKRENLELIRDKFVEGVIIDEEVEKIFEGIERDKNACIKKSIRHAKIFRGKHVIAVMPAYGYPSETAAAARKELGCTMEVLVFDNGKFSLRSVEPLSHLIAKKFNGGGHPNASGGSFTYGWKEKWMLKLFGRVSCAKEFVETAESI</sequence>
<dbReference type="AlphaFoldDB" id="A0AAE4SBH4"/>
<accession>A0AAE4SBH4</accession>
<evidence type="ECO:0000313" key="2">
    <source>
        <dbReference type="Proteomes" id="UP001283212"/>
    </source>
</evidence>
<reference evidence="1 2" key="1">
    <citation type="submission" date="2023-06" db="EMBL/GenBank/DDBJ databases">
        <title>Genome sequence of Methancorpusculaceae sp. Cs1.</title>
        <authorList>
            <person name="Protasov E."/>
            <person name="Platt K."/>
            <person name="Poehlein A."/>
            <person name="Daniel R."/>
            <person name="Brune A."/>
        </authorList>
    </citation>
    <scope>NUCLEOTIDE SEQUENCE [LARGE SCALE GENOMIC DNA]</scope>
    <source>
        <strain evidence="1 2">Cs1</strain>
    </source>
</reference>
<dbReference type="EMBL" id="JAWDKB010000001">
    <property type="protein sequence ID" value="MDV0442743.1"/>
    <property type="molecule type" value="Genomic_DNA"/>
</dbReference>
<evidence type="ECO:0000313" key="1">
    <source>
        <dbReference type="EMBL" id="MDV0442743.1"/>
    </source>
</evidence>
<dbReference type="Proteomes" id="UP001283212">
    <property type="component" value="Unassembled WGS sequence"/>
</dbReference>
<dbReference type="PANTHER" id="PTHR42146:SF1">
    <property type="entry name" value="OLIGORIBONUCLEASE NRNB"/>
    <property type="match status" value="1"/>
</dbReference>
<organism evidence="1 2">
    <name type="scientific">Methanorbis rubei</name>
    <dbReference type="NCBI Taxonomy" id="3028300"/>
    <lineage>
        <taxon>Archaea</taxon>
        <taxon>Methanobacteriati</taxon>
        <taxon>Methanobacteriota</taxon>
        <taxon>Stenosarchaea group</taxon>
        <taxon>Methanomicrobia</taxon>
        <taxon>Methanomicrobiales</taxon>
        <taxon>Methanocorpusculaceae</taxon>
        <taxon>Methanorbis</taxon>
    </lineage>
</organism>
<proteinExistence type="predicted"/>
<dbReference type="SUPFAM" id="SSF64182">
    <property type="entry name" value="DHH phosphoesterases"/>
    <property type="match status" value="1"/>
</dbReference>